<feature type="domain" description="DUF4283" evidence="1">
    <location>
        <begin position="30"/>
        <end position="83"/>
    </location>
</feature>
<dbReference type="Pfam" id="PF14111">
    <property type="entry name" value="DUF4283"/>
    <property type="match status" value="1"/>
</dbReference>
<dbReference type="InterPro" id="IPR025558">
    <property type="entry name" value="DUF4283"/>
</dbReference>
<dbReference type="EMBL" id="PKMF04000790">
    <property type="protein sequence ID" value="KAK7819285.1"/>
    <property type="molecule type" value="Genomic_DNA"/>
</dbReference>
<dbReference type="AlphaFoldDB" id="A0AAW0IXZ3"/>
<evidence type="ECO:0000313" key="2">
    <source>
        <dbReference type="EMBL" id="KAK7819285.1"/>
    </source>
</evidence>
<name>A0AAW0IXZ3_QUESU</name>
<comment type="caution">
    <text evidence="2">The sequence shown here is derived from an EMBL/GenBank/DDBJ whole genome shotgun (WGS) entry which is preliminary data.</text>
</comment>
<keyword evidence="3" id="KW-1185">Reference proteome</keyword>
<evidence type="ECO:0000259" key="1">
    <source>
        <dbReference type="Pfam" id="PF14111"/>
    </source>
</evidence>
<accession>A0AAW0IXZ3</accession>
<proteinExistence type="predicted"/>
<gene>
    <name evidence="2" type="ORF">CFP56_040466</name>
</gene>
<sequence length="83" mass="9262">MLVEALADKTKKLRCTGKAVKLKASEKAVEELFNTGLVGKLLADRNINKNAVKAIILKVWRTSKGVQIVDLKENIFLFKFACE</sequence>
<protein>
    <recommendedName>
        <fullName evidence="1">DUF4283 domain-containing protein</fullName>
    </recommendedName>
</protein>
<organism evidence="2 3">
    <name type="scientific">Quercus suber</name>
    <name type="common">Cork oak</name>
    <dbReference type="NCBI Taxonomy" id="58331"/>
    <lineage>
        <taxon>Eukaryota</taxon>
        <taxon>Viridiplantae</taxon>
        <taxon>Streptophyta</taxon>
        <taxon>Embryophyta</taxon>
        <taxon>Tracheophyta</taxon>
        <taxon>Spermatophyta</taxon>
        <taxon>Magnoliopsida</taxon>
        <taxon>eudicotyledons</taxon>
        <taxon>Gunneridae</taxon>
        <taxon>Pentapetalae</taxon>
        <taxon>rosids</taxon>
        <taxon>fabids</taxon>
        <taxon>Fagales</taxon>
        <taxon>Fagaceae</taxon>
        <taxon>Quercus</taxon>
    </lineage>
</organism>
<dbReference type="Proteomes" id="UP000237347">
    <property type="component" value="Unassembled WGS sequence"/>
</dbReference>
<reference evidence="2 3" key="1">
    <citation type="journal article" date="2018" name="Sci. Data">
        <title>The draft genome sequence of cork oak.</title>
        <authorList>
            <person name="Ramos A.M."/>
            <person name="Usie A."/>
            <person name="Barbosa P."/>
            <person name="Barros P.M."/>
            <person name="Capote T."/>
            <person name="Chaves I."/>
            <person name="Simoes F."/>
            <person name="Abreu I."/>
            <person name="Carrasquinho I."/>
            <person name="Faro C."/>
            <person name="Guimaraes J.B."/>
            <person name="Mendonca D."/>
            <person name="Nobrega F."/>
            <person name="Rodrigues L."/>
            <person name="Saibo N.J.M."/>
            <person name="Varela M.C."/>
            <person name="Egas C."/>
            <person name="Matos J."/>
            <person name="Miguel C.M."/>
            <person name="Oliveira M.M."/>
            <person name="Ricardo C.P."/>
            <person name="Goncalves S."/>
        </authorList>
    </citation>
    <scope>NUCLEOTIDE SEQUENCE [LARGE SCALE GENOMIC DNA]</scope>
    <source>
        <strain evidence="3">cv. HL8</strain>
    </source>
</reference>
<evidence type="ECO:0000313" key="3">
    <source>
        <dbReference type="Proteomes" id="UP000237347"/>
    </source>
</evidence>